<dbReference type="PROSITE" id="PS51171">
    <property type="entry name" value="PREPHENATE_DEHYDR_3"/>
    <property type="match status" value="1"/>
</dbReference>
<dbReference type="Gene3D" id="3.40.190.10">
    <property type="entry name" value="Periplasmic binding protein-like II"/>
    <property type="match status" value="2"/>
</dbReference>
<dbReference type="UniPathway" id="UPA00121">
    <property type="reaction ID" value="UER00345"/>
</dbReference>
<evidence type="ECO:0000256" key="7">
    <source>
        <dbReference type="ARBA" id="ARBA00047848"/>
    </source>
</evidence>
<dbReference type="GO" id="GO:0009094">
    <property type="term" value="P:L-phenylalanine biosynthetic process"/>
    <property type="evidence" value="ECO:0007669"/>
    <property type="project" value="UniProtKB-UniPathway"/>
</dbReference>
<feature type="domain" description="Prephenate dehydratase" evidence="8">
    <location>
        <begin position="9"/>
        <end position="192"/>
    </location>
</feature>
<dbReference type="Pfam" id="PF00800">
    <property type="entry name" value="PDT"/>
    <property type="match status" value="1"/>
</dbReference>
<keyword evidence="6" id="KW-0456">Lyase</keyword>
<gene>
    <name evidence="9" type="ORF">A3A39_03680</name>
</gene>
<dbReference type="InterPro" id="IPR001086">
    <property type="entry name" value="Preph_deHydtase"/>
</dbReference>
<keyword evidence="4" id="KW-0057">Aromatic amino acid biosynthesis</keyword>
<dbReference type="CDD" id="cd13631">
    <property type="entry name" value="PBP2_Ct-PDT_like"/>
    <property type="match status" value="1"/>
</dbReference>
<dbReference type="PANTHER" id="PTHR21022">
    <property type="entry name" value="PREPHENATE DEHYDRATASE P PROTEIN"/>
    <property type="match status" value="1"/>
</dbReference>
<dbReference type="SUPFAM" id="SSF53850">
    <property type="entry name" value="Periplasmic binding protein-like II"/>
    <property type="match status" value="1"/>
</dbReference>
<keyword evidence="5" id="KW-0584">Phenylalanine biosynthesis</keyword>
<sequence length="193" mass="21424">MARSYLAMRIGISGAKGSFSEEAARAYAKKAKLRKFSLDYLISVENVLSALENRAVDLGIFPIENSTGGVVTEAVEGMARHNFKIKKMFDIDIRQNLLVRKGISRGKIKVITSHEQAIRQCKAYLKKNWRGVKIKEYEDTAKAAKDLARGELPASTAVIASKAAADIYKLKILEAGIQDLKTNFTTFIATIRR</sequence>
<dbReference type="AlphaFoldDB" id="A0A1F6F329"/>
<evidence type="ECO:0000256" key="3">
    <source>
        <dbReference type="ARBA" id="ARBA00022605"/>
    </source>
</evidence>
<evidence type="ECO:0000256" key="6">
    <source>
        <dbReference type="ARBA" id="ARBA00023239"/>
    </source>
</evidence>
<evidence type="ECO:0000313" key="10">
    <source>
        <dbReference type="Proteomes" id="UP000177372"/>
    </source>
</evidence>
<proteinExistence type="predicted"/>
<name>A0A1F6F329_9BACT</name>
<evidence type="ECO:0000259" key="8">
    <source>
        <dbReference type="PROSITE" id="PS51171"/>
    </source>
</evidence>
<accession>A0A1F6F329</accession>
<dbReference type="PANTHER" id="PTHR21022:SF19">
    <property type="entry name" value="PREPHENATE DEHYDRATASE-RELATED"/>
    <property type="match status" value="1"/>
</dbReference>
<evidence type="ECO:0000256" key="2">
    <source>
        <dbReference type="ARBA" id="ARBA00013147"/>
    </source>
</evidence>
<protein>
    <recommendedName>
        <fullName evidence="2">prephenate dehydratase</fullName>
        <ecNumber evidence="2">4.2.1.51</ecNumber>
    </recommendedName>
</protein>
<reference evidence="9 10" key="1">
    <citation type="journal article" date="2016" name="Nat. Commun.">
        <title>Thousands of microbial genomes shed light on interconnected biogeochemical processes in an aquifer system.</title>
        <authorList>
            <person name="Anantharaman K."/>
            <person name="Brown C.T."/>
            <person name="Hug L.A."/>
            <person name="Sharon I."/>
            <person name="Castelle C.J."/>
            <person name="Probst A.J."/>
            <person name="Thomas B.C."/>
            <person name="Singh A."/>
            <person name="Wilkins M.J."/>
            <person name="Karaoz U."/>
            <person name="Brodie E.L."/>
            <person name="Williams K.H."/>
            <person name="Hubbard S.S."/>
            <person name="Banfield J.F."/>
        </authorList>
    </citation>
    <scope>NUCLEOTIDE SEQUENCE [LARGE SCALE GENOMIC DNA]</scope>
</reference>
<dbReference type="STRING" id="1798512.A3A39_03680"/>
<dbReference type="EC" id="4.2.1.51" evidence="2"/>
<dbReference type="GO" id="GO:0005737">
    <property type="term" value="C:cytoplasm"/>
    <property type="evidence" value="ECO:0007669"/>
    <property type="project" value="TreeGrafter"/>
</dbReference>
<organism evidence="9 10">
    <name type="scientific">Candidatus Kaiserbacteria bacterium RIFCSPLOWO2_01_FULL_54_13</name>
    <dbReference type="NCBI Taxonomy" id="1798512"/>
    <lineage>
        <taxon>Bacteria</taxon>
        <taxon>Candidatus Kaiseribacteriota</taxon>
    </lineage>
</organism>
<dbReference type="Proteomes" id="UP000177372">
    <property type="component" value="Unassembled WGS sequence"/>
</dbReference>
<comment type="pathway">
    <text evidence="1">Amino-acid biosynthesis; L-phenylalanine biosynthesis; phenylpyruvate from prephenate: step 1/1.</text>
</comment>
<comment type="caution">
    <text evidence="9">The sequence shown here is derived from an EMBL/GenBank/DDBJ whole genome shotgun (WGS) entry which is preliminary data.</text>
</comment>
<keyword evidence="3" id="KW-0028">Amino-acid biosynthesis</keyword>
<dbReference type="GO" id="GO:0004664">
    <property type="term" value="F:prephenate dehydratase activity"/>
    <property type="evidence" value="ECO:0007669"/>
    <property type="project" value="UniProtKB-EC"/>
</dbReference>
<dbReference type="EMBL" id="MFLZ01000011">
    <property type="protein sequence ID" value="OGG80256.1"/>
    <property type="molecule type" value="Genomic_DNA"/>
</dbReference>
<evidence type="ECO:0000256" key="1">
    <source>
        <dbReference type="ARBA" id="ARBA00004741"/>
    </source>
</evidence>
<comment type="catalytic activity">
    <reaction evidence="7">
        <text>prephenate + H(+) = 3-phenylpyruvate + CO2 + H2O</text>
        <dbReference type="Rhea" id="RHEA:21648"/>
        <dbReference type="ChEBI" id="CHEBI:15377"/>
        <dbReference type="ChEBI" id="CHEBI:15378"/>
        <dbReference type="ChEBI" id="CHEBI:16526"/>
        <dbReference type="ChEBI" id="CHEBI:18005"/>
        <dbReference type="ChEBI" id="CHEBI:29934"/>
        <dbReference type="EC" id="4.2.1.51"/>
    </reaction>
</comment>
<evidence type="ECO:0000256" key="5">
    <source>
        <dbReference type="ARBA" id="ARBA00023222"/>
    </source>
</evidence>
<evidence type="ECO:0000256" key="4">
    <source>
        <dbReference type="ARBA" id="ARBA00023141"/>
    </source>
</evidence>
<evidence type="ECO:0000313" key="9">
    <source>
        <dbReference type="EMBL" id="OGG80256.1"/>
    </source>
</evidence>